<feature type="transmembrane region" description="Helical" evidence="2">
    <location>
        <begin position="20"/>
        <end position="42"/>
    </location>
</feature>
<protein>
    <submittedName>
        <fullName evidence="3">Uncharacterized protein</fullName>
    </submittedName>
</protein>
<organism evidence="3 4">
    <name type="scientific">Ceraceosorus guamensis</name>
    <dbReference type="NCBI Taxonomy" id="1522189"/>
    <lineage>
        <taxon>Eukaryota</taxon>
        <taxon>Fungi</taxon>
        <taxon>Dikarya</taxon>
        <taxon>Basidiomycota</taxon>
        <taxon>Ustilaginomycotina</taxon>
        <taxon>Exobasidiomycetes</taxon>
        <taxon>Ceraceosorales</taxon>
        <taxon>Ceraceosoraceae</taxon>
        <taxon>Ceraceosorus</taxon>
    </lineage>
</organism>
<feature type="region of interest" description="Disordered" evidence="1">
    <location>
        <begin position="264"/>
        <end position="303"/>
    </location>
</feature>
<proteinExistence type="predicted"/>
<feature type="transmembrane region" description="Helical" evidence="2">
    <location>
        <begin position="232"/>
        <end position="253"/>
    </location>
</feature>
<dbReference type="GeneID" id="37033034"/>
<dbReference type="EMBL" id="KZ819424">
    <property type="protein sequence ID" value="PWN40246.1"/>
    <property type="molecule type" value="Genomic_DNA"/>
</dbReference>
<keyword evidence="2" id="KW-1133">Transmembrane helix</keyword>
<keyword evidence="2" id="KW-0472">Membrane</keyword>
<feature type="transmembrane region" description="Helical" evidence="2">
    <location>
        <begin position="171"/>
        <end position="191"/>
    </location>
</feature>
<accession>A0A316VRL7</accession>
<dbReference type="OrthoDB" id="3354157at2759"/>
<evidence type="ECO:0000313" key="4">
    <source>
        <dbReference type="Proteomes" id="UP000245783"/>
    </source>
</evidence>
<dbReference type="Proteomes" id="UP000245783">
    <property type="component" value="Unassembled WGS sequence"/>
</dbReference>
<feature type="region of interest" description="Disordered" evidence="1">
    <location>
        <begin position="405"/>
        <end position="456"/>
    </location>
</feature>
<dbReference type="AlphaFoldDB" id="A0A316VRL7"/>
<evidence type="ECO:0000256" key="2">
    <source>
        <dbReference type="SAM" id="Phobius"/>
    </source>
</evidence>
<sequence>MASLPPEALALLVPVNPVQYEIIDAIITFAVYAGFAIGVVSVEWVANWANEIRLLRANWRWSNALYFVCRACSIVLCACITYSLRASPHCQSGVLALYIPQAVTHAAGGSIFILRTMAIWDWNKVVLLMLVISLMATVGCMVGVGYTQLIATPNPIGLHSCLLSLDPHQVVTYWVPAVFDTMVLVFTIIGLRRKPAGAMRKKLLQPTVLWYSVVTASYWIVGIWTLTLPDKVTLFGGVWTAVVAPIAYCRVFLDLRQDSQFGRTSNNQHLGSSGNGTNSRSIGLFSSRSESKGKQFGSPSFDRSFVQHPEAATNNFRNAPPLEQIHTEKRNRSGSHPHGAWQVHSPHQQANGASKMGNDMEQEGEEGFALEQISAPSPLSSNRLRQGEAAEAGGVRLNINTEVFRSDPDDHHSFRSRDAPLSDLPVAMDTRPSPSAPLAEIQASRNRWTREADRLA</sequence>
<dbReference type="STRING" id="1522189.A0A316VRL7"/>
<keyword evidence="2" id="KW-0812">Transmembrane</keyword>
<feature type="transmembrane region" description="Helical" evidence="2">
    <location>
        <begin position="95"/>
        <end position="114"/>
    </location>
</feature>
<feature type="transmembrane region" description="Helical" evidence="2">
    <location>
        <begin position="63"/>
        <end position="83"/>
    </location>
</feature>
<feature type="compositionally biased region" description="Polar residues" evidence="1">
    <location>
        <begin position="264"/>
        <end position="288"/>
    </location>
</feature>
<name>A0A316VRL7_9BASI</name>
<evidence type="ECO:0000313" key="3">
    <source>
        <dbReference type="EMBL" id="PWN40246.1"/>
    </source>
</evidence>
<reference evidence="3 4" key="1">
    <citation type="journal article" date="2018" name="Mol. Biol. Evol.">
        <title>Broad Genomic Sampling Reveals a Smut Pathogenic Ancestry of the Fungal Clade Ustilaginomycotina.</title>
        <authorList>
            <person name="Kijpornyongpan T."/>
            <person name="Mondo S.J."/>
            <person name="Barry K."/>
            <person name="Sandor L."/>
            <person name="Lee J."/>
            <person name="Lipzen A."/>
            <person name="Pangilinan J."/>
            <person name="LaButti K."/>
            <person name="Hainaut M."/>
            <person name="Henrissat B."/>
            <person name="Grigoriev I.V."/>
            <person name="Spatafora J.W."/>
            <person name="Aime M.C."/>
        </authorList>
    </citation>
    <scope>NUCLEOTIDE SEQUENCE [LARGE SCALE GENOMIC DNA]</scope>
    <source>
        <strain evidence="3 4">MCA 4658</strain>
    </source>
</reference>
<feature type="transmembrane region" description="Helical" evidence="2">
    <location>
        <begin position="126"/>
        <end position="151"/>
    </location>
</feature>
<feature type="transmembrane region" description="Helical" evidence="2">
    <location>
        <begin position="203"/>
        <end position="226"/>
    </location>
</feature>
<feature type="region of interest" description="Disordered" evidence="1">
    <location>
        <begin position="329"/>
        <end position="366"/>
    </location>
</feature>
<dbReference type="RefSeq" id="XP_025367406.1">
    <property type="nucleotide sequence ID" value="XM_025511164.1"/>
</dbReference>
<keyword evidence="4" id="KW-1185">Reference proteome</keyword>
<gene>
    <name evidence="3" type="ORF">IE81DRAFT_235059</name>
</gene>
<feature type="compositionally biased region" description="Basic and acidic residues" evidence="1">
    <location>
        <begin position="405"/>
        <end position="420"/>
    </location>
</feature>
<dbReference type="InParanoid" id="A0A316VRL7"/>
<evidence type="ECO:0000256" key="1">
    <source>
        <dbReference type="SAM" id="MobiDB-lite"/>
    </source>
</evidence>